<dbReference type="PIRSF" id="PIRSF002854">
    <property type="entry name" value="MetQ"/>
    <property type="match status" value="1"/>
</dbReference>
<feature type="compositionally biased region" description="Acidic residues" evidence="8">
    <location>
        <begin position="26"/>
        <end position="39"/>
    </location>
</feature>
<evidence type="ECO:0000313" key="10">
    <source>
        <dbReference type="EMBL" id="KAB8129339.1"/>
    </source>
</evidence>
<protein>
    <recommendedName>
        <fullName evidence="6">Lipoprotein</fullName>
    </recommendedName>
</protein>
<evidence type="ECO:0000256" key="1">
    <source>
        <dbReference type="ARBA" id="ARBA00004635"/>
    </source>
</evidence>
<keyword evidence="2 9" id="KW-0732">Signal</keyword>
<feature type="chain" id="PRO_5039718487" description="Lipoprotein" evidence="9">
    <location>
        <begin position="20"/>
        <end position="299"/>
    </location>
</feature>
<dbReference type="InterPro" id="IPR004872">
    <property type="entry name" value="Lipoprotein_NlpA"/>
</dbReference>
<accession>A0A7C8L2D0</accession>
<evidence type="ECO:0000256" key="8">
    <source>
        <dbReference type="SAM" id="MobiDB-lite"/>
    </source>
</evidence>
<evidence type="ECO:0000256" key="2">
    <source>
        <dbReference type="ARBA" id="ARBA00022729"/>
    </source>
</evidence>
<dbReference type="AlphaFoldDB" id="A0A7C8L2D0"/>
<name>A0A7C8L2D0_9BACI</name>
<evidence type="ECO:0000256" key="3">
    <source>
        <dbReference type="ARBA" id="ARBA00023136"/>
    </source>
</evidence>
<comment type="similarity">
    <text evidence="6">Belongs to the nlpA lipoprotein family.</text>
</comment>
<feature type="lipid moiety-binding region" description="S-diacylglycerol cysteine" evidence="7">
    <location>
        <position position="21"/>
    </location>
</feature>
<keyword evidence="4" id="KW-0564">Palmitate</keyword>
<keyword evidence="11" id="KW-1185">Reference proteome</keyword>
<sequence>MRKYLVFLLAAAFLLIGLAACGTGNNEEESANGDTENNEEQTTTENSEEEANTEELETIVVGASNVPHAEILEEAVPLLKEEGIDLQIETYQDYVFPNDDLENGTLDANFFQHIPYLEGQIEDKGFDFVNLGGIHIEPMGIYSQNITNLDDVTEGTVVIMSNSVADHGRILSLLEREGLITLDENIDPVDATVNDIVENPLNLEFDTDIDPGFLPEFYEREADALVAINTNYAIEADLVPSEDALILEGSESPYVNIIAARSEDENNENLLKLVEVLRSEEIQNFINEKYEGAVVPVSE</sequence>
<dbReference type="Gene3D" id="3.40.190.10">
    <property type="entry name" value="Periplasmic binding protein-like II"/>
    <property type="match status" value="2"/>
</dbReference>
<keyword evidence="3" id="KW-0472">Membrane</keyword>
<dbReference type="RefSeq" id="WP_153405351.1">
    <property type="nucleotide sequence ID" value="NZ_ML762436.1"/>
</dbReference>
<evidence type="ECO:0000256" key="5">
    <source>
        <dbReference type="ARBA" id="ARBA00023288"/>
    </source>
</evidence>
<dbReference type="PANTHER" id="PTHR30429">
    <property type="entry name" value="D-METHIONINE-BINDING LIPOPROTEIN METQ"/>
    <property type="match status" value="1"/>
</dbReference>
<evidence type="ECO:0000256" key="9">
    <source>
        <dbReference type="SAM" id="SignalP"/>
    </source>
</evidence>
<dbReference type="OrthoDB" id="9812878at2"/>
<evidence type="ECO:0000256" key="7">
    <source>
        <dbReference type="PIRSR" id="PIRSR002854-1"/>
    </source>
</evidence>
<proteinExistence type="inferred from homology"/>
<reference evidence="10 11" key="1">
    <citation type="submission" date="2019-10" db="EMBL/GenBank/DDBJ databases">
        <title>Gracilibacillus sp. nov. isolated from rice seeds.</title>
        <authorList>
            <person name="He S."/>
        </authorList>
    </citation>
    <scope>NUCLEOTIDE SEQUENCE [LARGE SCALE GENOMIC DNA]</scope>
    <source>
        <strain evidence="10 11">TD8</strain>
    </source>
</reference>
<evidence type="ECO:0000256" key="4">
    <source>
        <dbReference type="ARBA" id="ARBA00023139"/>
    </source>
</evidence>
<evidence type="ECO:0000256" key="6">
    <source>
        <dbReference type="PIRNR" id="PIRNR002854"/>
    </source>
</evidence>
<dbReference type="GO" id="GO:0016020">
    <property type="term" value="C:membrane"/>
    <property type="evidence" value="ECO:0007669"/>
    <property type="project" value="UniProtKB-SubCell"/>
</dbReference>
<comment type="caution">
    <text evidence="10">The sequence shown here is derived from an EMBL/GenBank/DDBJ whole genome shotgun (WGS) entry which is preliminary data.</text>
</comment>
<feature type="region of interest" description="Disordered" evidence="8">
    <location>
        <begin position="26"/>
        <end position="53"/>
    </location>
</feature>
<dbReference type="EMBL" id="WEID01000076">
    <property type="protein sequence ID" value="KAB8129339.1"/>
    <property type="molecule type" value="Genomic_DNA"/>
</dbReference>
<comment type="subcellular location">
    <subcellularLocation>
        <location evidence="1">Membrane</location>
        <topology evidence="1">Lipid-anchor</topology>
    </subcellularLocation>
</comment>
<dbReference type="PANTHER" id="PTHR30429:SF0">
    <property type="entry name" value="METHIONINE-BINDING LIPOPROTEIN METQ"/>
    <property type="match status" value="1"/>
</dbReference>
<organism evidence="10 11">
    <name type="scientific">Gracilibacillus oryzae</name>
    <dbReference type="NCBI Taxonomy" id="1672701"/>
    <lineage>
        <taxon>Bacteria</taxon>
        <taxon>Bacillati</taxon>
        <taxon>Bacillota</taxon>
        <taxon>Bacilli</taxon>
        <taxon>Bacillales</taxon>
        <taxon>Bacillaceae</taxon>
        <taxon>Gracilibacillus</taxon>
    </lineage>
</organism>
<dbReference type="Proteomes" id="UP000480246">
    <property type="component" value="Unassembled WGS sequence"/>
</dbReference>
<dbReference type="Pfam" id="PF03180">
    <property type="entry name" value="Lipoprotein_9"/>
    <property type="match status" value="1"/>
</dbReference>
<feature type="signal peptide" evidence="9">
    <location>
        <begin position="1"/>
        <end position="19"/>
    </location>
</feature>
<dbReference type="SUPFAM" id="SSF53850">
    <property type="entry name" value="Periplasmic binding protein-like II"/>
    <property type="match status" value="1"/>
</dbReference>
<gene>
    <name evidence="10" type="ORF">F9U64_15115</name>
</gene>
<keyword evidence="5 6" id="KW-0449">Lipoprotein</keyword>
<dbReference type="PROSITE" id="PS51257">
    <property type="entry name" value="PROKAR_LIPOPROTEIN"/>
    <property type="match status" value="1"/>
</dbReference>
<evidence type="ECO:0000313" key="11">
    <source>
        <dbReference type="Proteomes" id="UP000480246"/>
    </source>
</evidence>